<dbReference type="Proteomes" id="UP000266385">
    <property type="component" value="Unassembled WGS sequence"/>
</dbReference>
<keyword evidence="4" id="KW-0798">TonB box</keyword>
<dbReference type="AlphaFoldDB" id="A0A399RLR8"/>
<feature type="domain" description="TonB-dependent receptor-like beta-barrel" evidence="6">
    <location>
        <begin position="472"/>
        <end position="1025"/>
    </location>
</feature>
<evidence type="ECO:0000256" key="5">
    <source>
        <dbReference type="SAM" id="MobiDB-lite"/>
    </source>
</evidence>
<evidence type="ECO:0000256" key="4">
    <source>
        <dbReference type="RuleBase" id="RU003357"/>
    </source>
</evidence>
<dbReference type="InterPro" id="IPR000531">
    <property type="entry name" value="Beta-barrel_TonB"/>
</dbReference>
<dbReference type="Pfam" id="PF00593">
    <property type="entry name" value="TonB_dep_Rec_b-barrel"/>
    <property type="match status" value="1"/>
</dbReference>
<gene>
    <name evidence="8" type="ORF">D1223_02225</name>
</gene>
<dbReference type="Pfam" id="PF07715">
    <property type="entry name" value="Plug"/>
    <property type="match status" value="1"/>
</dbReference>
<dbReference type="InterPro" id="IPR036942">
    <property type="entry name" value="Beta-barrel_TonB_sf"/>
</dbReference>
<comment type="subcellular location">
    <subcellularLocation>
        <location evidence="1 4">Cell outer membrane</location>
    </subcellularLocation>
</comment>
<dbReference type="EMBL" id="QWFX01000005">
    <property type="protein sequence ID" value="RIJ32690.1"/>
    <property type="molecule type" value="Genomic_DNA"/>
</dbReference>
<keyword evidence="9" id="KW-1185">Reference proteome</keyword>
<feature type="region of interest" description="Disordered" evidence="5">
    <location>
        <begin position="1"/>
        <end position="20"/>
    </location>
</feature>
<comment type="similarity">
    <text evidence="4">Belongs to the TonB-dependent receptor family.</text>
</comment>
<dbReference type="InterPro" id="IPR012910">
    <property type="entry name" value="Plug_dom"/>
</dbReference>
<dbReference type="NCBIfam" id="TIGR01782">
    <property type="entry name" value="TonB-Xanth-Caul"/>
    <property type="match status" value="1"/>
</dbReference>
<keyword evidence="3" id="KW-0998">Cell outer membrane</keyword>
<keyword evidence="2 4" id="KW-0472">Membrane</keyword>
<dbReference type="InterPro" id="IPR010104">
    <property type="entry name" value="TonB_rcpt_bac"/>
</dbReference>
<evidence type="ECO:0000256" key="3">
    <source>
        <dbReference type="ARBA" id="ARBA00023237"/>
    </source>
</evidence>
<keyword evidence="8" id="KW-0675">Receptor</keyword>
<evidence type="ECO:0000313" key="9">
    <source>
        <dbReference type="Proteomes" id="UP000266385"/>
    </source>
</evidence>
<reference evidence="8 9" key="1">
    <citation type="submission" date="2018-08" db="EMBL/GenBank/DDBJ databases">
        <title>Henriciella mobilis sp. nov., isolated from seawater.</title>
        <authorList>
            <person name="Cheng H."/>
            <person name="Wu Y.-H."/>
            <person name="Xu X.-W."/>
            <person name="Guo L.-L."/>
        </authorList>
    </citation>
    <scope>NUCLEOTIDE SEQUENCE [LARGE SCALE GENOMIC DNA]</scope>
    <source>
        <strain evidence="8 9">JN25</strain>
    </source>
</reference>
<protein>
    <submittedName>
        <fullName evidence="8">TonB-dependent receptor</fullName>
    </submittedName>
</protein>
<sequence>MAHHHKDDHPRLERGWRREVKVTSSNQRSYTRRTGAIAWRSLLGGVSAVSIAAAMPAHAQDADAESEARQDVVVVTGIRSSLEEAMDIKRNANGVVDAISAEDIGKFPDTNLAESLQRITGVSISRTNGEGSEITVRGFGPDFNLVTLNGRTMPTAETRLVGQRGNYGAGGDRAFDFSNLASEGVSALEVYKTGQAILPTGGIGATVNIVTQRPLDNGQSGFVGSGQIKGVIDDSVVNGDDVTPELSGIASWSDAENRIGVSLFGSYAKRDSGAPTQQINDWIVFDPAVDGPFEDSSYVRGDGSTQITNPPKDGQLYAIPQDSRYDLSELSRERINGQLVMQFRPMDNLTLTGDYTFARNDSEELRFEQTNWFATPFDQIIFNNNGPVASAAFMQENNNGSKDIGFEQTDRATRDTLSSLGFNADWELNDDMSVIFDAHSSISKSRGNNPLGHSATFVTFGAPVILSHSVDYRSGYPVQDYTIDDSVRGNGNGILDAGDLGTQVQRSSTASAKNSIDELDLRFEWELDNSRLVVGGNYRDSTFDRATATTQQDLGSWGIGNPGDVEQFAPGLVTTYCLECVFDDLPVGKADTAFRSSPTQLFPIFQDAYSQNDIIRGGSNDTVSEEITSLYAQFEMESEFFNRPARINAGLRYEETEVSSDTLQTVPTAIVWTADNDFVIQNGTDRESVSGSGSYDFLLPNLDFQMDLTDDIVARASFSKTIGRVAFSNLFASTTANAPNRPTVLGGQVTGASQNPNLLPLESDNFDLSLEWYFDESSYVSVGYFDKRVKNFIGTGVVDRNLFDLRDPTAGAAGSRSGDALDIISDLGVDQSEANLFTLVALIDANGGNVAAAQAEFQSRLGTDGAAANALPQSYVDAILGQYDVVANGDDPLFSFAVEQPINNREGKIDGFEFAGQHFFGDTGFGIAGSYTVVNGDVELDPGASPSENQFALTGLSDTYNITGIYEKYGFSARLAYNWRDTFLAQTNQTGDRSGIYVEDYGQWDMNVSYDITDQIAVSFEAINLTGEDQRTYHRVPEQVYYAYELSPRYILSARYRF</sequence>
<accession>A0A399RLR8</accession>
<evidence type="ECO:0000313" key="8">
    <source>
        <dbReference type="EMBL" id="RIJ32690.1"/>
    </source>
</evidence>
<feature type="domain" description="TonB-dependent receptor plug" evidence="7">
    <location>
        <begin position="89"/>
        <end position="204"/>
    </location>
</feature>
<dbReference type="Gene3D" id="2.170.130.10">
    <property type="entry name" value="TonB-dependent receptor, plug domain"/>
    <property type="match status" value="1"/>
</dbReference>
<dbReference type="Gene3D" id="2.40.170.20">
    <property type="entry name" value="TonB-dependent receptor, beta-barrel domain"/>
    <property type="match status" value="1"/>
</dbReference>
<dbReference type="PANTHER" id="PTHR40980:SF3">
    <property type="entry name" value="TONB-DEPENDENT RECEPTOR-LIKE BETA-BARREL DOMAIN-CONTAINING PROTEIN"/>
    <property type="match status" value="1"/>
</dbReference>
<comment type="caution">
    <text evidence="8">The sequence shown here is derived from an EMBL/GenBank/DDBJ whole genome shotgun (WGS) entry which is preliminary data.</text>
</comment>
<organism evidence="8 9">
    <name type="scientific">Henriciella mobilis</name>
    <dbReference type="NCBI Taxonomy" id="2305467"/>
    <lineage>
        <taxon>Bacteria</taxon>
        <taxon>Pseudomonadati</taxon>
        <taxon>Pseudomonadota</taxon>
        <taxon>Alphaproteobacteria</taxon>
        <taxon>Hyphomonadales</taxon>
        <taxon>Hyphomonadaceae</taxon>
        <taxon>Henriciella</taxon>
    </lineage>
</organism>
<dbReference type="GO" id="GO:0009279">
    <property type="term" value="C:cell outer membrane"/>
    <property type="evidence" value="ECO:0007669"/>
    <property type="project" value="UniProtKB-SubCell"/>
</dbReference>
<dbReference type="OrthoDB" id="5476657at2"/>
<proteinExistence type="inferred from homology"/>
<dbReference type="InterPro" id="IPR037066">
    <property type="entry name" value="Plug_dom_sf"/>
</dbReference>
<evidence type="ECO:0000259" key="6">
    <source>
        <dbReference type="Pfam" id="PF00593"/>
    </source>
</evidence>
<evidence type="ECO:0000256" key="2">
    <source>
        <dbReference type="ARBA" id="ARBA00023136"/>
    </source>
</evidence>
<name>A0A399RLR8_9PROT</name>
<dbReference type="PANTHER" id="PTHR40980">
    <property type="entry name" value="PLUG DOMAIN-CONTAINING PROTEIN"/>
    <property type="match status" value="1"/>
</dbReference>
<evidence type="ECO:0000256" key="1">
    <source>
        <dbReference type="ARBA" id="ARBA00004442"/>
    </source>
</evidence>
<evidence type="ECO:0000259" key="7">
    <source>
        <dbReference type="Pfam" id="PF07715"/>
    </source>
</evidence>
<dbReference type="SUPFAM" id="SSF56935">
    <property type="entry name" value="Porins"/>
    <property type="match status" value="1"/>
</dbReference>